<dbReference type="EMBL" id="BPFH01000010">
    <property type="protein sequence ID" value="GIT97014.1"/>
    <property type="molecule type" value="Genomic_DNA"/>
</dbReference>
<proteinExistence type="predicted"/>
<evidence type="ECO:0000313" key="3">
    <source>
        <dbReference type="EMBL" id="GIT97014.1"/>
    </source>
</evidence>
<dbReference type="InterPro" id="IPR000326">
    <property type="entry name" value="PAP2/HPO"/>
</dbReference>
<keyword evidence="4" id="KW-1185">Reference proteome</keyword>
<dbReference type="Gene3D" id="1.20.144.10">
    <property type="entry name" value="Phosphatidic acid phosphatase type 2/haloperoxidase"/>
    <property type="match status" value="1"/>
</dbReference>
<evidence type="ECO:0000256" key="1">
    <source>
        <dbReference type="SAM" id="Phobius"/>
    </source>
</evidence>
<reference evidence="3 4" key="1">
    <citation type="submission" date="2021-05" db="EMBL/GenBank/DDBJ databases">
        <title>Bacteria Genome sequencing.</title>
        <authorList>
            <person name="Takabe Y."/>
            <person name="Nakajima Y."/>
            <person name="Suzuki S."/>
            <person name="Shiozaki T."/>
        </authorList>
    </citation>
    <scope>NUCLEOTIDE SEQUENCE [LARGE SCALE GENOMIC DNA]</scope>
    <source>
        <strain evidence="3 4">AI_62</strain>
    </source>
</reference>
<name>A0ABQ4NRH8_9RHOB</name>
<keyword evidence="1" id="KW-1133">Transmembrane helix</keyword>
<evidence type="ECO:0000313" key="4">
    <source>
        <dbReference type="Proteomes" id="UP000786693"/>
    </source>
</evidence>
<gene>
    <name evidence="3" type="ORF">JANAI62_36370</name>
</gene>
<sequence>MRRFLSLGRPLAWALTLVALAVATVYPTDFERHHAEPRGGQYDPLVIGVEQVGRHVNTARPLLMVIALRDVVGAKQMVAITAAGILATHGPKRLLNDVEIAGTRLGQRPSSATSKHNMPSGHSSLASAGACFMVRRYSHWFGVVVWPIVLLTMYARVMLDAHTVSATIAGAITGVLVAWLFARKTSGLRDVAAAVRTRKRYLTKV</sequence>
<feature type="transmembrane region" description="Helical" evidence="1">
    <location>
        <begin position="137"/>
        <end position="157"/>
    </location>
</feature>
<evidence type="ECO:0000259" key="2">
    <source>
        <dbReference type="Pfam" id="PF01569"/>
    </source>
</evidence>
<dbReference type="InterPro" id="IPR036938">
    <property type="entry name" value="PAP2/HPO_sf"/>
</dbReference>
<keyword evidence="1" id="KW-0472">Membrane</keyword>
<feature type="transmembrane region" description="Helical" evidence="1">
    <location>
        <begin position="164"/>
        <end position="182"/>
    </location>
</feature>
<dbReference type="Proteomes" id="UP000786693">
    <property type="component" value="Unassembled WGS sequence"/>
</dbReference>
<dbReference type="Pfam" id="PF01569">
    <property type="entry name" value="PAP2"/>
    <property type="match status" value="1"/>
</dbReference>
<organism evidence="3 4">
    <name type="scientific">Jannaschia pagri</name>
    <dbReference type="NCBI Taxonomy" id="2829797"/>
    <lineage>
        <taxon>Bacteria</taxon>
        <taxon>Pseudomonadati</taxon>
        <taxon>Pseudomonadota</taxon>
        <taxon>Alphaproteobacteria</taxon>
        <taxon>Rhodobacterales</taxon>
        <taxon>Roseobacteraceae</taxon>
        <taxon>Jannaschia</taxon>
    </lineage>
</organism>
<protein>
    <recommendedName>
        <fullName evidence="2">Phosphatidic acid phosphatase type 2/haloperoxidase domain-containing protein</fullName>
    </recommendedName>
</protein>
<dbReference type="SUPFAM" id="SSF48317">
    <property type="entry name" value="Acid phosphatase/Vanadium-dependent haloperoxidase"/>
    <property type="match status" value="1"/>
</dbReference>
<comment type="caution">
    <text evidence="3">The sequence shown here is derived from an EMBL/GenBank/DDBJ whole genome shotgun (WGS) entry which is preliminary data.</text>
</comment>
<accession>A0ABQ4NRH8</accession>
<dbReference type="RefSeq" id="WP_220750502.1">
    <property type="nucleotide sequence ID" value="NZ_BPFH01000010.1"/>
</dbReference>
<feature type="domain" description="Phosphatidic acid phosphatase type 2/haloperoxidase" evidence="2">
    <location>
        <begin position="110"/>
        <end position="183"/>
    </location>
</feature>
<keyword evidence="1" id="KW-0812">Transmembrane</keyword>